<comment type="caution">
    <text evidence="1">The sequence shown here is derived from an EMBL/GenBank/DDBJ whole genome shotgun (WGS) entry which is preliminary data.</text>
</comment>
<dbReference type="RefSeq" id="WP_070318824.1">
    <property type="nucleotide sequence ID" value="NZ_JAUSVM010000001.1"/>
</dbReference>
<proteinExistence type="predicted"/>
<accession>A0ABU0GG11</accession>
<organism evidence="1 2">
    <name type="scientific">Cellulomonas iranensis</name>
    <dbReference type="NCBI Taxonomy" id="76862"/>
    <lineage>
        <taxon>Bacteria</taxon>
        <taxon>Bacillati</taxon>
        <taxon>Actinomycetota</taxon>
        <taxon>Actinomycetes</taxon>
        <taxon>Micrococcales</taxon>
        <taxon>Cellulomonadaceae</taxon>
        <taxon>Cellulomonas</taxon>
    </lineage>
</organism>
<keyword evidence="2" id="KW-1185">Reference proteome</keyword>
<reference evidence="1 2" key="1">
    <citation type="submission" date="2023-07" db="EMBL/GenBank/DDBJ databases">
        <title>Sequencing the genomes of 1000 actinobacteria strains.</title>
        <authorList>
            <person name="Klenk H.-P."/>
        </authorList>
    </citation>
    <scope>NUCLEOTIDE SEQUENCE [LARGE SCALE GENOMIC DNA]</scope>
    <source>
        <strain evidence="1 2">DSM 14785</strain>
    </source>
</reference>
<evidence type="ECO:0000313" key="1">
    <source>
        <dbReference type="EMBL" id="MDQ0424286.1"/>
    </source>
</evidence>
<evidence type="ECO:0008006" key="3">
    <source>
        <dbReference type="Google" id="ProtNLM"/>
    </source>
</evidence>
<sequence>MSSSYTATVTQDGRWWTIVVPGVGVTQACRLSDAEDAARELVAAGLDIPLESVNIDVVAEEGA</sequence>
<gene>
    <name evidence="1" type="ORF">JO380_000667</name>
</gene>
<evidence type="ECO:0000313" key="2">
    <source>
        <dbReference type="Proteomes" id="UP001240250"/>
    </source>
</evidence>
<dbReference type="Proteomes" id="UP001240250">
    <property type="component" value="Unassembled WGS sequence"/>
</dbReference>
<protein>
    <recommendedName>
        <fullName evidence="3">HicB family protein</fullName>
    </recommendedName>
</protein>
<dbReference type="EMBL" id="JAUSVM010000001">
    <property type="protein sequence ID" value="MDQ0424286.1"/>
    <property type="molecule type" value="Genomic_DNA"/>
</dbReference>
<name>A0ABU0GG11_9CELL</name>